<evidence type="ECO:0000259" key="5">
    <source>
        <dbReference type="Pfam" id="PF03443"/>
    </source>
</evidence>
<dbReference type="PANTHER" id="PTHR33353">
    <property type="entry name" value="PUTATIVE (AFU_ORTHOLOGUE AFUA_1G12560)-RELATED"/>
    <property type="match status" value="1"/>
</dbReference>
<evidence type="ECO:0000313" key="6">
    <source>
        <dbReference type="EMBL" id="KAF2683758.1"/>
    </source>
</evidence>
<dbReference type="AlphaFoldDB" id="A0A6G1J049"/>
<dbReference type="Pfam" id="PF03443">
    <property type="entry name" value="AA9"/>
    <property type="match status" value="1"/>
</dbReference>
<dbReference type="CDD" id="cd21175">
    <property type="entry name" value="LPMO_AA9"/>
    <property type="match status" value="1"/>
</dbReference>
<comment type="cofactor">
    <cofactor evidence="1">
        <name>Cu(2+)</name>
        <dbReference type="ChEBI" id="CHEBI:29036"/>
    </cofactor>
</comment>
<evidence type="ECO:0000256" key="1">
    <source>
        <dbReference type="ARBA" id="ARBA00001973"/>
    </source>
</evidence>
<feature type="domain" description="Auxiliary Activity family 9 catalytic" evidence="5">
    <location>
        <begin position="17"/>
        <end position="230"/>
    </location>
</feature>
<organism evidence="6 7">
    <name type="scientific">Lentithecium fluviatile CBS 122367</name>
    <dbReference type="NCBI Taxonomy" id="1168545"/>
    <lineage>
        <taxon>Eukaryota</taxon>
        <taxon>Fungi</taxon>
        <taxon>Dikarya</taxon>
        <taxon>Ascomycota</taxon>
        <taxon>Pezizomycotina</taxon>
        <taxon>Dothideomycetes</taxon>
        <taxon>Pleosporomycetidae</taxon>
        <taxon>Pleosporales</taxon>
        <taxon>Massarineae</taxon>
        <taxon>Lentitheciaceae</taxon>
        <taxon>Lentithecium</taxon>
    </lineage>
</organism>
<keyword evidence="6" id="KW-0560">Oxidoreductase</keyword>
<accession>A0A6G1J049</accession>
<dbReference type="GO" id="GO:0005576">
    <property type="term" value="C:extracellular region"/>
    <property type="evidence" value="ECO:0007669"/>
    <property type="project" value="UniProtKB-SubCell"/>
</dbReference>
<dbReference type="EMBL" id="MU005583">
    <property type="protein sequence ID" value="KAF2683758.1"/>
    <property type="molecule type" value="Genomic_DNA"/>
</dbReference>
<evidence type="ECO:0000256" key="3">
    <source>
        <dbReference type="ARBA" id="ARBA00022525"/>
    </source>
</evidence>
<gene>
    <name evidence="6" type="ORF">K458DRAFT_478132</name>
</gene>
<keyword evidence="6" id="KW-0503">Monooxygenase</keyword>
<dbReference type="OrthoDB" id="4849160at2759"/>
<evidence type="ECO:0000256" key="4">
    <source>
        <dbReference type="ARBA" id="ARBA00023157"/>
    </source>
</evidence>
<evidence type="ECO:0000256" key="2">
    <source>
        <dbReference type="ARBA" id="ARBA00004613"/>
    </source>
</evidence>
<protein>
    <submittedName>
        <fullName evidence="6">Lytic polysaccharide monooxygenase</fullName>
    </submittedName>
</protein>
<name>A0A6G1J049_9PLEO</name>
<keyword evidence="3" id="KW-0964">Secreted</keyword>
<keyword evidence="4" id="KW-1015">Disulfide bond</keyword>
<sequence>MKAYILAGALPALTAAHGHVQGVIADGKWYQGWNAAFKYNSPIPTTVGWQADNLDNGFVSPDAFGKVDIVCHKSAKSNGAYVSVKPGSKVTFLWDTWPVSHKGPVIDYIASCGASCDTASPASLLFTKLDQGAWISGNDPGAWVTDDLVKNNVSWTTTIPSNLAPGNYVIRHEIIALHAAGQTNGAQAYPQCVNFKVEGSGGVALSGGVPATSFYKASDPGILFNLYTKFTGYTIPGPALGKFVKREEREHMRDFMQ</sequence>
<keyword evidence="7" id="KW-1185">Reference proteome</keyword>
<comment type="subcellular location">
    <subcellularLocation>
        <location evidence="2">Secreted</location>
    </subcellularLocation>
</comment>
<dbReference type="Proteomes" id="UP000799291">
    <property type="component" value="Unassembled WGS sequence"/>
</dbReference>
<dbReference type="InterPro" id="IPR005103">
    <property type="entry name" value="AA9_LPMO"/>
</dbReference>
<proteinExistence type="predicted"/>
<dbReference type="PANTHER" id="PTHR33353:SF34">
    <property type="entry name" value="ENDO-BETA-1,4-GLUCANASE D"/>
    <property type="match status" value="1"/>
</dbReference>
<dbReference type="InterPro" id="IPR049892">
    <property type="entry name" value="AA9"/>
</dbReference>
<dbReference type="Gene3D" id="2.70.50.70">
    <property type="match status" value="1"/>
</dbReference>
<evidence type="ECO:0000313" key="7">
    <source>
        <dbReference type="Proteomes" id="UP000799291"/>
    </source>
</evidence>
<reference evidence="6" key="1">
    <citation type="journal article" date="2020" name="Stud. Mycol.">
        <title>101 Dothideomycetes genomes: a test case for predicting lifestyles and emergence of pathogens.</title>
        <authorList>
            <person name="Haridas S."/>
            <person name="Albert R."/>
            <person name="Binder M."/>
            <person name="Bloem J."/>
            <person name="Labutti K."/>
            <person name="Salamov A."/>
            <person name="Andreopoulos B."/>
            <person name="Baker S."/>
            <person name="Barry K."/>
            <person name="Bills G."/>
            <person name="Bluhm B."/>
            <person name="Cannon C."/>
            <person name="Castanera R."/>
            <person name="Culley D."/>
            <person name="Daum C."/>
            <person name="Ezra D."/>
            <person name="Gonzalez J."/>
            <person name="Henrissat B."/>
            <person name="Kuo A."/>
            <person name="Liang C."/>
            <person name="Lipzen A."/>
            <person name="Lutzoni F."/>
            <person name="Magnuson J."/>
            <person name="Mondo S."/>
            <person name="Nolan M."/>
            <person name="Ohm R."/>
            <person name="Pangilinan J."/>
            <person name="Park H.-J."/>
            <person name="Ramirez L."/>
            <person name="Alfaro M."/>
            <person name="Sun H."/>
            <person name="Tritt A."/>
            <person name="Yoshinaga Y."/>
            <person name="Zwiers L.-H."/>
            <person name="Turgeon B."/>
            <person name="Goodwin S."/>
            <person name="Spatafora J."/>
            <person name="Crous P."/>
            <person name="Grigoriev I."/>
        </authorList>
    </citation>
    <scope>NUCLEOTIDE SEQUENCE</scope>
    <source>
        <strain evidence="6">CBS 122367</strain>
    </source>
</reference>
<dbReference type="GO" id="GO:0004497">
    <property type="term" value="F:monooxygenase activity"/>
    <property type="evidence" value="ECO:0007669"/>
    <property type="project" value="UniProtKB-KW"/>
</dbReference>